<feature type="compositionally biased region" description="Basic and acidic residues" evidence="1">
    <location>
        <begin position="22"/>
        <end position="36"/>
    </location>
</feature>
<proteinExistence type="predicted"/>
<feature type="region of interest" description="Disordered" evidence="1">
    <location>
        <begin position="222"/>
        <end position="348"/>
    </location>
</feature>
<sequence length="550" mass="60582">MASSPSHFNMFQPPQDDPNTDFEFHRGPLKRFHEDEAAPLGFTEHRNKRLQTLPLRTSPTSQKWSTPAEDGHRQQEPTITPPGSFSEDPATVRLQQEQQAAHMLQHQRQELLFQQQQHQQQYGITPTVVESGDMDMDMATDSDYPTHTGHQLGAGHHLAPGPQQPDQDSVVAGRVPTPIQPNFAAQVRGNNWGGAAGNVMQSNNEVHSMQEMAARRDADIHGSDRTVPRSLDHPATTIGNWSMVHNRSLPSPISESGGEEASANRDMGMTDGEHELDHDHDEFLDHDHSHLDATTPTRASSAMHMHSSPGDPTSEDAAFSSPVRGSGCMDDGDMGTSPSPRKGHTRSRHTIVQWTAQPGMKKSFSIGYRSDCEKCRNRVPGHFNHIIDKPGRWTRSGKLGRSRPKCIDGEPESSGPGVIVGSAEWKQPANAPLRKAYEAHRLQILRKRSRMRQIQQEFDMAAARNLQAGDAVPIIASHTAPADSAKTAKFPAAQLDLENGTLSPSRSPLPSVSSPTDMLISPQQHLSSTTPTYGSDTRKVLSNHRLHYLL</sequence>
<feature type="compositionally biased region" description="Low complexity" evidence="1">
    <location>
        <begin position="503"/>
        <end position="515"/>
    </location>
</feature>
<feature type="compositionally biased region" description="Polar residues" evidence="1">
    <location>
        <begin position="237"/>
        <end position="254"/>
    </location>
</feature>
<evidence type="ECO:0000256" key="1">
    <source>
        <dbReference type="SAM" id="MobiDB-lite"/>
    </source>
</evidence>
<feature type="region of interest" description="Disordered" evidence="1">
    <location>
        <begin position="1"/>
        <end position="84"/>
    </location>
</feature>
<protein>
    <submittedName>
        <fullName evidence="2">Uncharacterized protein</fullName>
    </submittedName>
</protein>
<feature type="compositionally biased region" description="Polar residues" evidence="1">
    <location>
        <begin position="54"/>
        <end position="65"/>
    </location>
</feature>
<dbReference type="AlphaFoldDB" id="S3D286"/>
<dbReference type="eggNOG" id="ENOG502T02S">
    <property type="taxonomic scope" value="Eukaryota"/>
</dbReference>
<gene>
    <name evidence="2" type="ORF">F503_08026</name>
</gene>
<dbReference type="OrthoDB" id="2446291at2759"/>
<accession>S3D286</accession>
<feature type="region of interest" description="Disordered" evidence="1">
    <location>
        <begin position="498"/>
        <end position="537"/>
    </location>
</feature>
<name>S3D286_OPHP1</name>
<dbReference type="VEuPathDB" id="FungiDB:F503_08026"/>
<evidence type="ECO:0000313" key="2">
    <source>
        <dbReference type="EMBL" id="EPE07375.1"/>
    </source>
</evidence>
<reference evidence="2 3" key="1">
    <citation type="journal article" date="2013" name="BMC Genomics">
        <title>The genome and transcriptome of the pine saprophyte Ophiostoma piceae, and a comparison with the bark beetle-associated pine pathogen Grosmannia clavigera.</title>
        <authorList>
            <person name="Haridas S."/>
            <person name="Wang Y."/>
            <person name="Lim L."/>
            <person name="Massoumi Alamouti S."/>
            <person name="Jackman S."/>
            <person name="Docking R."/>
            <person name="Robertson G."/>
            <person name="Birol I."/>
            <person name="Bohlmann J."/>
            <person name="Breuil C."/>
        </authorList>
    </citation>
    <scope>NUCLEOTIDE SEQUENCE [LARGE SCALE GENOMIC DNA]</scope>
    <source>
        <strain evidence="2 3">UAMH 11346</strain>
    </source>
</reference>
<feature type="compositionally biased region" description="Polar residues" evidence="1">
    <location>
        <begin position="521"/>
        <end position="535"/>
    </location>
</feature>
<evidence type="ECO:0000313" key="3">
    <source>
        <dbReference type="Proteomes" id="UP000016923"/>
    </source>
</evidence>
<keyword evidence="3" id="KW-1185">Reference proteome</keyword>
<organism evidence="2 3">
    <name type="scientific">Ophiostoma piceae (strain UAMH 11346)</name>
    <name type="common">Sap stain fungus</name>
    <dbReference type="NCBI Taxonomy" id="1262450"/>
    <lineage>
        <taxon>Eukaryota</taxon>
        <taxon>Fungi</taxon>
        <taxon>Dikarya</taxon>
        <taxon>Ascomycota</taxon>
        <taxon>Pezizomycotina</taxon>
        <taxon>Sordariomycetes</taxon>
        <taxon>Sordariomycetidae</taxon>
        <taxon>Ophiostomatales</taxon>
        <taxon>Ophiostomataceae</taxon>
        <taxon>Ophiostoma</taxon>
    </lineage>
</organism>
<feature type="compositionally biased region" description="Basic and acidic residues" evidence="1">
    <location>
        <begin position="222"/>
        <end position="232"/>
    </location>
</feature>
<dbReference type="Proteomes" id="UP000016923">
    <property type="component" value="Unassembled WGS sequence"/>
</dbReference>
<feature type="compositionally biased region" description="Basic and acidic residues" evidence="1">
    <location>
        <begin position="271"/>
        <end position="291"/>
    </location>
</feature>
<dbReference type="HOGENOM" id="CLU_036637_0_0_1"/>
<feature type="region of interest" description="Disordered" evidence="1">
    <location>
        <begin position="394"/>
        <end position="420"/>
    </location>
</feature>
<dbReference type="EMBL" id="KE148151">
    <property type="protein sequence ID" value="EPE07375.1"/>
    <property type="molecule type" value="Genomic_DNA"/>
</dbReference>